<dbReference type="AlphaFoldDB" id="A0A3Q3GFY3"/>
<name>A0A3Q3GFY3_9LABR</name>
<organism evidence="3 4">
    <name type="scientific">Labrus bergylta</name>
    <name type="common">ballan wrasse</name>
    <dbReference type="NCBI Taxonomy" id="56723"/>
    <lineage>
        <taxon>Eukaryota</taxon>
        <taxon>Metazoa</taxon>
        <taxon>Chordata</taxon>
        <taxon>Craniata</taxon>
        <taxon>Vertebrata</taxon>
        <taxon>Euteleostomi</taxon>
        <taxon>Actinopterygii</taxon>
        <taxon>Neopterygii</taxon>
        <taxon>Teleostei</taxon>
        <taxon>Neoteleostei</taxon>
        <taxon>Acanthomorphata</taxon>
        <taxon>Eupercaria</taxon>
        <taxon>Labriformes</taxon>
        <taxon>Labridae</taxon>
        <taxon>Labrus</taxon>
    </lineage>
</organism>
<dbReference type="Ensembl" id="ENSLBET00000033680.1">
    <property type="protein sequence ID" value="ENSLBEP00000032237.1"/>
    <property type="gene ID" value="ENSLBEG00000024292.1"/>
</dbReference>
<sequence>IRIRVPGELFLFISKLIGMHSMKYFLTASSEVPNFPEFVTVGMVDDIQVGYYDSNTKRAEPKQDWMKKVTEDKADYWERQTERGVDHQQLFKVRLDTFKQRFNQTGGLWMKQSGRTDCLPVSILVLVVSALL</sequence>
<dbReference type="Gene3D" id="3.30.500.10">
    <property type="entry name" value="MHC class I-like antigen recognition-like"/>
    <property type="match status" value="1"/>
</dbReference>
<accession>A0A3Q3GFY3</accession>
<keyword evidence="4" id="KW-1185">Reference proteome</keyword>
<feature type="domain" description="MHC class I-like antigen recognition-like" evidence="2">
    <location>
        <begin position="18"/>
        <end position="107"/>
    </location>
</feature>
<keyword evidence="1" id="KW-0325">Glycoprotein</keyword>
<dbReference type="GeneTree" id="ENSGT01120000271828"/>
<evidence type="ECO:0000259" key="2">
    <source>
        <dbReference type="Pfam" id="PF00129"/>
    </source>
</evidence>
<dbReference type="SUPFAM" id="SSF54452">
    <property type="entry name" value="MHC antigen-recognition domain"/>
    <property type="match status" value="1"/>
</dbReference>
<proteinExistence type="predicted"/>
<evidence type="ECO:0000313" key="4">
    <source>
        <dbReference type="Proteomes" id="UP000261660"/>
    </source>
</evidence>
<dbReference type="PANTHER" id="PTHR16675:SF237">
    <property type="entry name" value="MHC CLASS I ANTIGEN TRANSCRIPT VARIANT 1-RELATED"/>
    <property type="match status" value="1"/>
</dbReference>
<dbReference type="GO" id="GO:0009897">
    <property type="term" value="C:external side of plasma membrane"/>
    <property type="evidence" value="ECO:0007669"/>
    <property type="project" value="TreeGrafter"/>
</dbReference>
<dbReference type="STRING" id="56723.ENSLBEP00000032237"/>
<dbReference type="InterPro" id="IPR050208">
    <property type="entry name" value="MHC_class-I_related"/>
</dbReference>
<dbReference type="Proteomes" id="UP000261660">
    <property type="component" value="Unplaced"/>
</dbReference>
<dbReference type="Pfam" id="PF00129">
    <property type="entry name" value="MHC_I"/>
    <property type="match status" value="1"/>
</dbReference>
<reference evidence="3" key="2">
    <citation type="submission" date="2025-09" db="UniProtKB">
        <authorList>
            <consortium name="Ensembl"/>
        </authorList>
    </citation>
    <scope>IDENTIFICATION</scope>
</reference>
<dbReference type="PANTHER" id="PTHR16675">
    <property type="entry name" value="MHC CLASS I-RELATED"/>
    <property type="match status" value="1"/>
</dbReference>
<dbReference type="InterPro" id="IPR037055">
    <property type="entry name" value="MHC_I-like_Ag-recog_sf"/>
</dbReference>
<dbReference type="GO" id="GO:0006955">
    <property type="term" value="P:immune response"/>
    <property type="evidence" value="ECO:0007669"/>
    <property type="project" value="TreeGrafter"/>
</dbReference>
<evidence type="ECO:0000256" key="1">
    <source>
        <dbReference type="ARBA" id="ARBA00023180"/>
    </source>
</evidence>
<protein>
    <recommendedName>
        <fullName evidence="2">MHC class I-like antigen recognition-like domain-containing protein</fullName>
    </recommendedName>
</protein>
<dbReference type="InterPro" id="IPR011162">
    <property type="entry name" value="MHC_I/II-like_Ag-recog"/>
</dbReference>
<dbReference type="InParanoid" id="A0A3Q3GFY3"/>
<evidence type="ECO:0000313" key="3">
    <source>
        <dbReference type="Ensembl" id="ENSLBEP00000032237.1"/>
    </source>
</evidence>
<reference evidence="3" key="1">
    <citation type="submission" date="2025-08" db="UniProtKB">
        <authorList>
            <consortium name="Ensembl"/>
        </authorList>
    </citation>
    <scope>IDENTIFICATION</scope>
</reference>
<dbReference type="GO" id="GO:0005615">
    <property type="term" value="C:extracellular space"/>
    <property type="evidence" value="ECO:0007669"/>
    <property type="project" value="TreeGrafter"/>
</dbReference>
<dbReference type="InterPro" id="IPR011161">
    <property type="entry name" value="MHC_I-like_Ag-recog"/>
</dbReference>